<name>A0A0H2QZU2_9AGAM</name>
<gene>
    <name evidence="2" type="ORF">SCHPADRAFT_947345</name>
</gene>
<dbReference type="AlphaFoldDB" id="A0A0H2QZU2"/>
<evidence type="ECO:0000256" key="1">
    <source>
        <dbReference type="SAM" id="Phobius"/>
    </source>
</evidence>
<proteinExistence type="predicted"/>
<accession>A0A0H2QZU2</accession>
<dbReference type="Proteomes" id="UP000053477">
    <property type="component" value="Unassembled WGS sequence"/>
</dbReference>
<dbReference type="InParanoid" id="A0A0H2QZU2"/>
<feature type="transmembrane region" description="Helical" evidence="1">
    <location>
        <begin position="74"/>
        <end position="93"/>
    </location>
</feature>
<keyword evidence="1" id="KW-1133">Transmembrane helix</keyword>
<organism evidence="2 3">
    <name type="scientific">Schizopora paradoxa</name>
    <dbReference type="NCBI Taxonomy" id="27342"/>
    <lineage>
        <taxon>Eukaryota</taxon>
        <taxon>Fungi</taxon>
        <taxon>Dikarya</taxon>
        <taxon>Basidiomycota</taxon>
        <taxon>Agaricomycotina</taxon>
        <taxon>Agaricomycetes</taxon>
        <taxon>Hymenochaetales</taxon>
        <taxon>Schizoporaceae</taxon>
        <taxon>Schizopora</taxon>
    </lineage>
</organism>
<dbReference type="EMBL" id="KQ086404">
    <property type="protein sequence ID" value="KLO04914.1"/>
    <property type="molecule type" value="Genomic_DNA"/>
</dbReference>
<keyword evidence="1" id="KW-0472">Membrane</keyword>
<evidence type="ECO:0000313" key="3">
    <source>
        <dbReference type="Proteomes" id="UP000053477"/>
    </source>
</evidence>
<keyword evidence="3" id="KW-1185">Reference proteome</keyword>
<keyword evidence="1" id="KW-0812">Transmembrane</keyword>
<feature type="transmembrane region" description="Helical" evidence="1">
    <location>
        <begin position="119"/>
        <end position="138"/>
    </location>
</feature>
<evidence type="ECO:0000313" key="2">
    <source>
        <dbReference type="EMBL" id="KLO04914.1"/>
    </source>
</evidence>
<protein>
    <submittedName>
        <fullName evidence="2">Uncharacterized protein</fullName>
    </submittedName>
</protein>
<feature type="transmembrane region" description="Helical" evidence="1">
    <location>
        <begin position="39"/>
        <end position="62"/>
    </location>
</feature>
<sequence length="178" mass="20234">MELHLSITSPLRIPHHSHLSSELFFRINMEPTRILTSEFGSAILFWICAISSLLVCQAAIAVRRFHKVYRTSELFCVVTVYFFLYHYISLWAFQIDCDPNGSGFWNGAKCELRPFDHHIIGELIPALVAAFVFVLAVLRGDDEPKDSALVNAIEKKIAILEEKLDKALTAQRNNASRK</sequence>
<reference evidence="2 3" key="1">
    <citation type="submission" date="2015-04" db="EMBL/GenBank/DDBJ databases">
        <title>Complete genome sequence of Schizopora paradoxa KUC8140, a cosmopolitan wood degrader in East Asia.</title>
        <authorList>
            <consortium name="DOE Joint Genome Institute"/>
            <person name="Min B."/>
            <person name="Park H."/>
            <person name="Jang Y."/>
            <person name="Kim J.-J."/>
            <person name="Kim K.H."/>
            <person name="Pangilinan J."/>
            <person name="Lipzen A."/>
            <person name="Riley R."/>
            <person name="Grigoriev I.V."/>
            <person name="Spatafora J.W."/>
            <person name="Choi I.-G."/>
        </authorList>
    </citation>
    <scope>NUCLEOTIDE SEQUENCE [LARGE SCALE GENOMIC DNA]</scope>
    <source>
        <strain evidence="2 3">KUC8140</strain>
    </source>
</reference>